<proteinExistence type="predicted"/>
<keyword evidence="3" id="KW-1185">Reference proteome</keyword>
<keyword evidence="1" id="KW-0812">Transmembrane</keyword>
<name>A0A2I2FNE6_ASPCN</name>
<evidence type="ECO:0000313" key="3">
    <source>
        <dbReference type="Proteomes" id="UP000234585"/>
    </source>
</evidence>
<keyword evidence="1" id="KW-0472">Membrane</keyword>
<keyword evidence="1" id="KW-1133">Transmembrane helix</keyword>
<protein>
    <submittedName>
        <fullName evidence="2">Uncharacterized protein</fullName>
    </submittedName>
</protein>
<evidence type="ECO:0000313" key="2">
    <source>
        <dbReference type="EMBL" id="PLB42146.1"/>
    </source>
</evidence>
<accession>A0A2I2FNE6</accession>
<evidence type="ECO:0000256" key="1">
    <source>
        <dbReference type="SAM" id="Phobius"/>
    </source>
</evidence>
<sequence length="102" mass="12308">MKQSVNRRHARDSKYLPYYLSFVRNIYAAIYLFLRTTNSCEQTRNNIYEIMDTADIKCHIRHQLEFKSMHIFTPEQYLRIFSHDQHHTAAPRSTYQTPSHTI</sequence>
<dbReference type="AlphaFoldDB" id="A0A2I2FNE6"/>
<organism evidence="2 3">
    <name type="scientific">Aspergillus candidus</name>
    <dbReference type="NCBI Taxonomy" id="41067"/>
    <lineage>
        <taxon>Eukaryota</taxon>
        <taxon>Fungi</taxon>
        <taxon>Dikarya</taxon>
        <taxon>Ascomycota</taxon>
        <taxon>Pezizomycotina</taxon>
        <taxon>Eurotiomycetes</taxon>
        <taxon>Eurotiomycetidae</taxon>
        <taxon>Eurotiales</taxon>
        <taxon>Aspergillaceae</taxon>
        <taxon>Aspergillus</taxon>
        <taxon>Aspergillus subgen. Circumdati</taxon>
    </lineage>
</organism>
<reference evidence="2 3" key="1">
    <citation type="submission" date="2017-12" db="EMBL/GenBank/DDBJ databases">
        <authorList>
            <consortium name="DOE Joint Genome Institute"/>
            <person name="Haridas S."/>
            <person name="Kjaerbolling I."/>
            <person name="Vesth T.C."/>
            <person name="Frisvad J.C."/>
            <person name="Nybo J.L."/>
            <person name="Theobald S."/>
            <person name="Kuo A."/>
            <person name="Bowyer P."/>
            <person name="Matsuda Y."/>
            <person name="Mondo S."/>
            <person name="Lyhne E.K."/>
            <person name="Kogle M.E."/>
            <person name="Clum A."/>
            <person name="Lipzen A."/>
            <person name="Salamov A."/>
            <person name="Ngan C.Y."/>
            <person name="Daum C."/>
            <person name="Chiniquy J."/>
            <person name="Barry K."/>
            <person name="LaButti K."/>
            <person name="Simmons B.A."/>
            <person name="Magnuson J.K."/>
            <person name="Mortensen U.H."/>
            <person name="Larsen T.O."/>
            <person name="Grigoriev I.V."/>
            <person name="Baker S.E."/>
            <person name="Andersen M.R."/>
            <person name="Nordberg H.P."/>
            <person name="Cantor M.N."/>
            <person name="Hua S.X."/>
        </authorList>
    </citation>
    <scope>NUCLEOTIDE SEQUENCE [LARGE SCALE GENOMIC DNA]</scope>
    <source>
        <strain evidence="2 3">CBS 102.13</strain>
    </source>
</reference>
<dbReference type="GeneID" id="36527688"/>
<dbReference type="EMBL" id="KZ559118">
    <property type="protein sequence ID" value="PLB42146.1"/>
    <property type="molecule type" value="Genomic_DNA"/>
</dbReference>
<dbReference type="Proteomes" id="UP000234585">
    <property type="component" value="Unassembled WGS sequence"/>
</dbReference>
<dbReference type="RefSeq" id="XP_024676158.1">
    <property type="nucleotide sequence ID" value="XM_024820528.1"/>
</dbReference>
<gene>
    <name evidence="2" type="ORF">BDW47DRAFT_97945</name>
</gene>
<feature type="transmembrane region" description="Helical" evidence="1">
    <location>
        <begin position="16"/>
        <end position="34"/>
    </location>
</feature>